<organism evidence="1 2">
    <name type="scientific">Jannaschia faecimaris</name>
    <dbReference type="NCBI Taxonomy" id="1244108"/>
    <lineage>
        <taxon>Bacteria</taxon>
        <taxon>Pseudomonadati</taxon>
        <taxon>Pseudomonadota</taxon>
        <taxon>Alphaproteobacteria</taxon>
        <taxon>Rhodobacterales</taxon>
        <taxon>Roseobacteraceae</taxon>
        <taxon>Jannaschia</taxon>
    </lineage>
</organism>
<accession>A0A1H3SKW5</accession>
<dbReference type="EMBL" id="FNPX01000012">
    <property type="protein sequence ID" value="SDZ38181.1"/>
    <property type="molecule type" value="Genomic_DNA"/>
</dbReference>
<dbReference type="AlphaFoldDB" id="A0A1H3SKW5"/>
<dbReference type="Proteomes" id="UP000198914">
    <property type="component" value="Unassembled WGS sequence"/>
</dbReference>
<gene>
    <name evidence="1" type="ORF">SAMN05444004_11273</name>
</gene>
<protein>
    <submittedName>
        <fullName evidence="1">Uncharacterized protein</fullName>
    </submittedName>
</protein>
<dbReference type="RefSeq" id="WP_092646663.1">
    <property type="nucleotide sequence ID" value="NZ_FNPX01000012.1"/>
</dbReference>
<evidence type="ECO:0000313" key="1">
    <source>
        <dbReference type="EMBL" id="SDZ38181.1"/>
    </source>
</evidence>
<keyword evidence="2" id="KW-1185">Reference proteome</keyword>
<evidence type="ECO:0000313" key="2">
    <source>
        <dbReference type="Proteomes" id="UP000198914"/>
    </source>
</evidence>
<dbReference type="OrthoDB" id="7348910at2"/>
<reference evidence="2" key="1">
    <citation type="submission" date="2016-10" db="EMBL/GenBank/DDBJ databases">
        <authorList>
            <person name="Varghese N."/>
            <person name="Submissions S."/>
        </authorList>
    </citation>
    <scope>NUCLEOTIDE SEQUENCE [LARGE SCALE GENOMIC DNA]</scope>
    <source>
        <strain evidence="2">DSM 100420</strain>
    </source>
</reference>
<sequence length="140" mass="15659">MSALAKLNLKTVQRTVQKDPVLARRDKLVAAIEEQGRVLAAMLVGDEYTVKSKRWQTNEAGERLRVEHEKRVRAWFFEQDNGYYVQCRYGSRVLSINGKSNAVFVDKLDDVAGVLDAFKQAAIAGELDSAIAIVMKARSS</sequence>
<proteinExistence type="predicted"/>
<dbReference type="STRING" id="1244108.SAMN05444004_11273"/>
<name>A0A1H3SKW5_9RHOB</name>